<dbReference type="EMBL" id="ATLV01026475">
    <property type="status" value="NOT_ANNOTATED_CDS"/>
    <property type="molecule type" value="Genomic_DNA"/>
</dbReference>
<gene>
    <name evidence="1" type="ORF">ZHAS_00021423</name>
</gene>
<protein>
    <submittedName>
        <fullName evidence="1 2">Uncharacterized protein</fullName>
    </submittedName>
</protein>
<dbReference type="EnsemblMetazoa" id="ASIC021423-RA">
    <property type="protein sequence ID" value="ASIC021423-PA"/>
    <property type="gene ID" value="ASIC021423"/>
</dbReference>
<proteinExistence type="predicted"/>
<dbReference type="AlphaFoldDB" id="A0A084WSD5"/>
<dbReference type="EMBL" id="KE525414">
    <property type="protein sequence ID" value="KFB53129.1"/>
    <property type="molecule type" value="Genomic_DNA"/>
</dbReference>
<dbReference type="VEuPathDB" id="VectorBase:ASIC021423"/>
<name>A0A084WSD5_ANOSI</name>
<accession>A0A084WSD5</accession>
<evidence type="ECO:0000313" key="3">
    <source>
        <dbReference type="Proteomes" id="UP000030765"/>
    </source>
</evidence>
<sequence length="128" mass="14262">MPTGWMINSLLKQPQDPKRTAESRLPDLGLATGPNWPFTINDDAPDKSEVPKSLACKPKIPMVGCGCKAFRCPTLDNEFVHLPEVGTFNPPRRHDFKAPLTDVAGKVLGCVHVLRPYGARPKWEMSRR</sequence>
<organism evidence="1">
    <name type="scientific">Anopheles sinensis</name>
    <name type="common">Mosquito</name>
    <dbReference type="NCBI Taxonomy" id="74873"/>
    <lineage>
        <taxon>Eukaryota</taxon>
        <taxon>Metazoa</taxon>
        <taxon>Ecdysozoa</taxon>
        <taxon>Arthropoda</taxon>
        <taxon>Hexapoda</taxon>
        <taxon>Insecta</taxon>
        <taxon>Pterygota</taxon>
        <taxon>Neoptera</taxon>
        <taxon>Endopterygota</taxon>
        <taxon>Diptera</taxon>
        <taxon>Nematocera</taxon>
        <taxon>Culicoidea</taxon>
        <taxon>Culicidae</taxon>
        <taxon>Anophelinae</taxon>
        <taxon>Anopheles</taxon>
    </lineage>
</organism>
<reference evidence="1 3" key="1">
    <citation type="journal article" date="2014" name="BMC Genomics">
        <title>Genome sequence of Anopheles sinensis provides insight into genetics basis of mosquito competence for malaria parasites.</title>
        <authorList>
            <person name="Zhou D."/>
            <person name="Zhang D."/>
            <person name="Ding G."/>
            <person name="Shi L."/>
            <person name="Hou Q."/>
            <person name="Ye Y."/>
            <person name="Xu Y."/>
            <person name="Zhou H."/>
            <person name="Xiong C."/>
            <person name="Li S."/>
            <person name="Yu J."/>
            <person name="Hong S."/>
            <person name="Yu X."/>
            <person name="Zou P."/>
            <person name="Chen C."/>
            <person name="Chang X."/>
            <person name="Wang W."/>
            <person name="Lv Y."/>
            <person name="Sun Y."/>
            <person name="Ma L."/>
            <person name="Shen B."/>
            <person name="Zhu C."/>
        </authorList>
    </citation>
    <scope>NUCLEOTIDE SEQUENCE [LARGE SCALE GENOMIC DNA]</scope>
</reference>
<evidence type="ECO:0000313" key="1">
    <source>
        <dbReference type="EMBL" id="KFB53129.1"/>
    </source>
</evidence>
<evidence type="ECO:0000313" key="2">
    <source>
        <dbReference type="EnsemblMetazoa" id="ASIC021423-PA"/>
    </source>
</evidence>
<dbReference type="Proteomes" id="UP000030765">
    <property type="component" value="Unassembled WGS sequence"/>
</dbReference>
<keyword evidence="3" id="KW-1185">Reference proteome</keyword>
<reference evidence="2" key="2">
    <citation type="submission" date="2020-05" db="UniProtKB">
        <authorList>
            <consortium name="EnsemblMetazoa"/>
        </authorList>
    </citation>
    <scope>IDENTIFICATION</scope>
</reference>